<feature type="binding site" evidence="8">
    <location>
        <position position="622"/>
    </location>
    <ligand>
        <name>ATP</name>
        <dbReference type="ChEBI" id="CHEBI:30616"/>
    </ligand>
</feature>
<protein>
    <recommendedName>
        <fullName evidence="8 9">Polyphosphate kinase</fullName>
        <ecNumber evidence="8 9">2.7.4.1</ecNumber>
    </recommendedName>
    <alternativeName>
        <fullName evidence="8">ATP-polyphosphate phosphotransferase</fullName>
    </alternativeName>
    <alternativeName>
        <fullName evidence="8">Polyphosphoric acid kinase</fullName>
    </alternativeName>
</protein>
<evidence type="ECO:0000256" key="1">
    <source>
        <dbReference type="ARBA" id="ARBA00022553"/>
    </source>
</evidence>
<evidence type="ECO:0000256" key="6">
    <source>
        <dbReference type="ARBA" id="ARBA00022840"/>
    </source>
</evidence>
<keyword evidence="6 8" id="KW-0067">ATP-binding</keyword>
<evidence type="ECO:0000256" key="3">
    <source>
        <dbReference type="ARBA" id="ARBA00022723"/>
    </source>
</evidence>
<feature type="domain" description="Polyphosphate kinase C-terminal" evidence="14">
    <location>
        <begin position="388"/>
        <end position="554"/>
    </location>
</feature>
<comment type="catalytic activity">
    <reaction evidence="8 9">
        <text>[phosphate](n) + ATP = [phosphate](n+1) + ADP</text>
        <dbReference type="Rhea" id="RHEA:19573"/>
        <dbReference type="Rhea" id="RHEA-COMP:9859"/>
        <dbReference type="Rhea" id="RHEA-COMP:14280"/>
        <dbReference type="ChEBI" id="CHEBI:16838"/>
        <dbReference type="ChEBI" id="CHEBI:30616"/>
        <dbReference type="ChEBI" id="CHEBI:456216"/>
        <dbReference type="EC" id="2.7.4.1"/>
    </reaction>
</comment>
<dbReference type="GO" id="GO:0008976">
    <property type="term" value="F:polyphosphate kinase activity"/>
    <property type="evidence" value="ECO:0007669"/>
    <property type="project" value="UniProtKB-UniRule"/>
</dbReference>
<dbReference type="GO" id="GO:0005524">
    <property type="term" value="F:ATP binding"/>
    <property type="evidence" value="ECO:0007669"/>
    <property type="project" value="UniProtKB-KW"/>
</dbReference>
<dbReference type="PIRSF" id="PIRSF015589">
    <property type="entry name" value="PP_kinase"/>
    <property type="match status" value="1"/>
</dbReference>
<dbReference type="PANTHER" id="PTHR30218">
    <property type="entry name" value="POLYPHOSPHATE KINASE"/>
    <property type="match status" value="1"/>
</dbReference>
<evidence type="ECO:0000259" key="12">
    <source>
        <dbReference type="Pfam" id="PF13089"/>
    </source>
</evidence>
<dbReference type="SUPFAM" id="SSF56024">
    <property type="entry name" value="Phospholipase D/nuclease"/>
    <property type="match status" value="2"/>
</dbReference>
<comment type="caution">
    <text evidence="15">The sequence shown here is derived from an EMBL/GenBank/DDBJ whole genome shotgun (WGS) entry which is preliminary data.</text>
</comment>
<evidence type="ECO:0000256" key="10">
    <source>
        <dbReference type="SAM" id="MobiDB-lite"/>
    </source>
</evidence>
<dbReference type="Pfam" id="PF13090">
    <property type="entry name" value="PP_kinase_C"/>
    <property type="match status" value="1"/>
</dbReference>
<sequence>MSTDSSDPSTGHRRRRPSARRSPKPAPRPSNRAATGSVQLSGARVPSAPPAVTRAAASNDLPEDRYLNRELSWLDFNARVLAVAEDRSQPLLERAKFLAIFSSNLDEFYMVRVAGLKRREETGLSVRSADGLTPHEQLVRISARNQDLMEKLSRIFLDELVPELEEQGIRIVSWADLDAADQRKLTDYFQDQIFPVLTPLAVDPAHPFPYISGLSLNLAVTVADPEAGIRRFARVKVPANVPRLIRLEDERESEQATFLPLEELIAAHLDRLFPGMQVTEHHVFRVTRNADLEVEEDRDEDLLQAMERELARRRFGPPVRLEVTDTMSEHMLELLLRELEVDRHDVVEVKGLLDLSCLFQLAQLQRPDLKSRAFVPATHPAFTEGPKSIFATLREGDVLLHHPYHSFSTSVQRFIEQAAADPNVLAIKQTLYRTSGDSPIVNALIDAAEAGKQVVALVELKARFDEQANIQWARTLERAGVHVVYGLVGLKTHCKIALVVRQEGSTIRRYCHLGTGNYNPKTARQYEDLGLLTASPEIGADLTDLFNVLTGYARHSQYRRILVSPQGIRNGIVERIEAETARARQGLSCGIRMKVNSLVDEQIIDSLYRASQAGVPVQIVVRGICSLRAGVEGLSENIEVRSILGRFLEHSRIFHFIGIDEYWIGSADMMHRNLDRRIETQVRVTDPKLTAKLKAVLDSALHPSTRCWVMNAKGDWEAFPRGEEQVRDHQVNMIRLHGAQVS</sequence>
<evidence type="ECO:0000256" key="2">
    <source>
        <dbReference type="ARBA" id="ARBA00022679"/>
    </source>
</evidence>
<comment type="similarity">
    <text evidence="8 9">Belongs to the polyphosphate kinase 1 (PPK1) family.</text>
</comment>
<keyword evidence="7 8" id="KW-0460">Magnesium</keyword>
<dbReference type="AlphaFoldDB" id="A0A073AUK2"/>
<evidence type="ECO:0000259" key="14">
    <source>
        <dbReference type="Pfam" id="PF17941"/>
    </source>
</evidence>
<dbReference type="CDD" id="cd09168">
    <property type="entry name" value="PLDc_PaPPK1_C2_like"/>
    <property type="match status" value="1"/>
</dbReference>
<dbReference type="EMBL" id="JNVU01000048">
    <property type="protein sequence ID" value="KEI43026.1"/>
    <property type="molecule type" value="Genomic_DNA"/>
</dbReference>
<evidence type="ECO:0000256" key="7">
    <source>
        <dbReference type="ARBA" id="ARBA00022842"/>
    </source>
</evidence>
<keyword evidence="3 8" id="KW-0479">Metal-binding</keyword>
<evidence type="ECO:0000259" key="11">
    <source>
        <dbReference type="Pfam" id="PF02503"/>
    </source>
</evidence>
<dbReference type="InterPro" id="IPR003414">
    <property type="entry name" value="PP_kinase"/>
</dbReference>
<dbReference type="Pfam" id="PF13089">
    <property type="entry name" value="PP_kinase_N"/>
    <property type="match status" value="1"/>
</dbReference>
<dbReference type="SUPFAM" id="SSF143724">
    <property type="entry name" value="PHP14-like"/>
    <property type="match status" value="1"/>
</dbReference>
<dbReference type="Pfam" id="PF02503">
    <property type="entry name" value="PP_kinase"/>
    <property type="match status" value="1"/>
</dbReference>
<dbReference type="InterPro" id="IPR024953">
    <property type="entry name" value="PP_kinase_middle"/>
</dbReference>
<accession>A0A073AUK2</accession>
<evidence type="ECO:0000256" key="4">
    <source>
        <dbReference type="ARBA" id="ARBA00022741"/>
    </source>
</evidence>
<evidence type="ECO:0000313" key="15">
    <source>
        <dbReference type="EMBL" id="KEI43026.1"/>
    </source>
</evidence>
<dbReference type="SUPFAM" id="SSF140356">
    <property type="entry name" value="PPK N-terminal domain-like"/>
    <property type="match status" value="1"/>
</dbReference>
<evidence type="ECO:0000256" key="8">
    <source>
        <dbReference type="HAMAP-Rule" id="MF_00347"/>
    </source>
</evidence>
<dbReference type="InterPro" id="IPR036832">
    <property type="entry name" value="PPK_N_dom_sf"/>
</dbReference>
<evidence type="ECO:0000313" key="16">
    <source>
        <dbReference type="Proteomes" id="UP000031419"/>
    </source>
</evidence>
<dbReference type="InterPro" id="IPR025198">
    <property type="entry name" value="PPK_N_dom"/>
</dbReference>
<dbReference type="InterPro" id="IPR041108">
    <property type="entry name" value="PP_kinase_C_1"/>
</dbReference>
<feature type="binding site" evidence="8">
    <location>
        <position position="463"/>
    </location>
    <ligand>
        <name>Mg(2+)</name>
        <dbReference type="ChEBI" id="CHEBI:18420"/>
    </ligand>
</feature>
<dbReference type="FunFam" id="3.30.870.10:FF:000001">
    <property type="entry name" value="Polyphosphate kinase"/>
    <property type="match status" value="1"/>
</dbReference>
<name>A0A073AUK2_9PSEU</name>
<dbReference type="NCBIfam" id="NF003921">
    <property type="entry name" value="PRK05443.2-2"/>
    <property type="match status" value="1"/>
</dbReference>
<dbReference type="EC" id="2.7.4.1" evidence="8 9"/>
<feature type="compositionally biased region" description="Basic residues" evidence="10">
    <location>
        <begin position="11"/>
        <end position="23"/>
    </location>
</feature>
<dbReference type="GO" id="GO:0046872">
    <property type="term" value="F:metal ion binding"/>
    <property type="evidence" value="ECO:0007669"/>
    <property type="project" value="UniProtKB-KW"/>
</dbReference>
<dbReference type="GO" id="GO:0009358">
    <property type="term" value="C:polyphosphate kinase complex"/>
    <property type="evidence" value="ECO:0007669"/>
    <property type="project" value="InterPro"/>
</dbReference>
<keyword evidence="2 8" id="KW-0808">Transferase</keyword>
<comment type="function">
    <text evidence="8 9">Catalyzes the reversible transfer of the terminal phosphate of ATP to form a long-chain polyphosphate (polyP).</text>
</comment>
<dbReference type="STRING" id="28042.GU90_18005"/>
<dbReference type="Gene3D" id="3.30.1840.10">
    <property type="entry name" value="Polyphosphate kinase middle domain"/>
    <property type="match status" value="1"/>
</dbReference>
<feature type="binding site" evidence="8">
    <location>
        <position position="650"/>
    </location>
    <ligand>
        <name>ATP</name>
        <dbReference type="ChEBI" id="CHEBI:30616"/>
    </ligand>
</feature>
<keyword evidence="1 8" id="KW-0597">Phosphoprotein</keyword>
<dbReference type="CDD" id="cd09165">
    <property type="entry name" value="PLDc_PaPPK1_C1_like"/>
    <property type="match status" value="1"/>
</dbReference>
<organism evidence="15 16">
    <name type="scientific">Saccharopolyspora rectivirgula</name>
    <dbReference type="NCBI Taxonomy" id="28042"/>
    <lineage>
        <taxon>Bacteria</taxon>
        <taxon>Bacillati</taxon>
        <taxon>Actinomycetota</taxon>
        <taxon>Actinomycetes</taxon>
        <taxon>Pseudonocardiales</taxon>
        <taxon>Pseudonocardiaceae</taxon>
        <taxon>Saccharopolyspora</taxon>
    </lineage>
</organism>
<dbReference type="NCBIfam" id="NF003918">
    <property type="entry name" value="PRK05443.1-2"/>
    <property type="match status" value="1"/>
</dbReference>
<gene>
    <name evidence="8" type="primary">ppk</name>
    <name evidence="15" type="ORF">GU90_18005</name>
</gene>
<dbReference type="InterPro" id="IPR036830">
    <property type="entry name" value="PP_kinase_middle_dom_sf"/>
</dbReference>
<dbReference type="PANTHER" id="PTHR30218:SF0">
    <property type="entry name" value="POLYPHOSPHATE KINASE"/>
    <property type="match status" value="1"/>
</dbReference>
<dbReference type="Proteomes" id="UP000031419">
    <property type="component" value="Unassembled WGS sequence"/>
</dbReference>
<dbReference type="HAMAP" id="MF_00347">
    <property type="entry name" value="Polyphosphate_kinase"/>
    <property type="match status" value="1"/>
</dbReference>
<keyword evidence="16" id="KW-1185">Reference proteome</keyword>
<dbReference type="eggNOG" id="COG0855">
    <property type="taxonomic scope" value="Bacteria"/>
</dbReference>
<dbReference type="Gene3D" id="1.20.58.310">
    <property type="entry name" value="Polyphosphate kinase N-terminal domain"/>
    <property type="match status" value="1"/>
</dbReference>
<reference evidence="15" key="1">
    <citation type="submission" date="2014-06" db="EMBL/GenBank/DDBJ databases">
        <title>Saccharopolyspora rectivirgula DSM-43113 Genome sequencing.</title>
        <authorList>
            <person name="Barrera C."/>
            <person name="Millon L."/>
            <person name="Rognon B."/>
            <person name="Zaugg C."/>
            <person name="Monod M."/>
        </authorList>
    </citation>
    <scope>NUCLEOTIDE SEQUENCE [LARGE SCALE GENOMIC DNA]</scope>
    <source>
        <strain evidence="15">DSM 43113</strain>
    </source>
</reference>
<dbReference type="NCBIfam" id="NF003922">
    <property type="entry name" value="PRK05443.2-3"/>
    <property type="match status" value="1"/>
</dbReference>
<dbReference type="Pfam" id="PF17941">
    <property type="entry name" value="PP_kinase_C_1"/>
    <property type="match status" value="1"/>
</dbReference>
<comment type="cofactor">
    <cofactor evidence="8">
        <name>Mg(2+)</name>
        <dbReference type="ChEBI" id="CHEBI:18420"/>
    </cofactor>
</comment>
<feature type="active site" description="Phosphohistidine intermediate" evidence="8">
    <location>
        <position position="493"/>
    </location>
</feature>
<comment type="PTM">
    <text evidence="8 9">An intermediate of this reaction is the autophosphorylated ppk in which a phosphate is covalently linked to a histidine residue through a N-P bond.</text>
</comment>
<feature type="domain" description="Polyphosphate kinase middle" evidence="11">
    <location>
        <begin position="181"/>
        <end position="361"/>
    </location>
</feature>
<feature type="domain" description="Polyphosphate kinase C-terminal" evidence="13">
    <location>
        <begin position="562"/>
        <end position="725"/>
    </location>
</feature>
<dbReference type="NCBIfam" id="TIGR03705">
    <property type="entry name" value="poly_P_kin"/>
    <property type="match status" value="1"/>
</dbReference>
<feature type="binding site" evidence="8">
    <location>
        <position position="104"/>
    </location>
    <ligand>
        <name>ATP</name>
        <dbReference type="ChEBI" id="CHEBI:30616"/>
    </ligand>
</feature>
<evidence type="ECO:0000256" key="9">
    <source>
        <dbReference type="RuleBase" id="RU003800"/>
    </source>
</evidence>
<dbReference type="GO" id="GO:0006799">
    <property type="term" value="P:polyphosphate biosynthetic process"/>
    <property type="evidence" value="ECO:0007669"/>
    <property type="project" value="UniProtKB-UniRule"/>
</dbReference>
<proteinExistence type="inferred from homology"/>
<evidence type="ECO:0000256" key="5">
    <source>
        <dbReference type="ARBA" id="ARBA00022777"/>
    </source>
</evidence>
<feature type="binding site" evidence="8">
    <location>
        <position position="526"/>
    </location>
    <ligand>
        <name>ATP</name>
        <dbReference type="ChEBI" id="CHEBI:30616"/>
    </ligand>
</feature>
<evidence type="ECO:0000259" key="13">
    <source>
        <dbReference type="Pfam" id="PF13090"/>
    </source>
</evidence>
<feature type="domain" description="Polyphosphate kinase N-terminal" evidence="12">
    <location>
        <begin position="66"/>
        <end position="172"/>
    </location>
</feature>
<feature type="binding site" evidence="8">
    <location>
        <position position="433"/>
    </location>
    <ligand>
        <name>Mg(2+)</name>
        <dbReference type="ChEBI" id="CHEBI:18420"/>
    </ligand>
</feature>
<feature type="region of interest" description="Disordered" evidence="10">
    <location>
        <begin position="1"/>
        <end position="56"/>
    </location>
</feature>
<dbReference type="NCBIfam" id="NF003917">
    <property type="entry name" value="PRK05443.1-1"/>
    <property type="match status" value="1"/>
</dbReference>
<keyword evidence="4 8" id="KW-0547">Nucleotide-binding</keyword>
<dbReference type="Gene3D" id="3.30.870.10">
    <property type="entry name" value="Endonuclease Chain A"/>
    <property type="match status" value="2"/>
</dbReference>
<dbReference type="InterPro" id="IPR025200">
    <property type="entry name" value="PPK_C_dom2"/>
</dbReference>
<keyword evidence="5 8" id="KW-0418">Kinase</keyword>